<evidence type="ECO:0000256" key="2">
    <source>
        <dbReference type="ARBA" id="ARBA00012400"/>
    </source>
</evidence>
<dbReference type="InterPro" id="IPR028161">
    <property type="entry name" value="Met8-like"/>
</dbReference>
<dbReference type="Proteomes" id="UP001596250">
    <property type="component" value="Unassembled WGS sequence"/>
</dbReference>
<dbReference type="SUPFAM" id="SSF51735">
    <property type="entry name" value="NAD(P)-binding Rossmann-fold domains"/>
    <property type="match status" value="1"/>
</dbReference>
<dbReference type="EC" id="1.3.1.76" evidence="2"/>
<evidence type="ECO:0000256" key="3">
    <source>
        <dbReference type="ARBA" id="ARBA00023002"/>
    </source>
</evidence>
<comment type="caution">
    <text evidence="7">The sequence shown here is derived from an EMBL/GenBank/DDBJ whole genome shotgun (WGS) entry which is preliminary data.</text>
</comment>
<dbReference type="NCBIfam" id="TIGR01470">
    <property type="entry name" value="cysG_Nterm"/>
    <property type="match status" value="1"/>
</dbReference>
<organism evidence="7 8">
    <name type="scientific">Marinicrinis lubricantis</name>
    <dbReference type="NCBI Taxonomy" id="2086470"/>
    <lineage>
        <taxon>Bacteria</taxon>
        <taxon>Bacillati</taxon>
        <taxon>Bacillota</taxon>
        <taxon>Bacilli</taxon>
        <taxon>Bacillales</taxon>
        <taxon>Paenibacillaceae</taxon>
    </lineage>
</organism>
<dbReference type="Gene3D" id="1.10.8.610">
    <property type="entry name" value="SirC, precorrin-2 dehydrogenase, C-terminal helical domain-like"/>
    <property type="match status" value="1"/>
</dbReference>
<evidence type="ECO:0000256" key="1">
    <source>
        <dbReference type="ARBA" id="ARBA00005010"/>
    </source>
</evidence>
<evidence type="ECO:0000313" key="8">
    <source>
        <dbReference type="Proteomes" id="UP001596250"/>
    </source>
</evidence>
<dbReference type="InterPro" id="IPR042518">
    <property type="entry name" value="SirC_C"/>
</dbReference>
<proteinExistence type="predicted"/>
<dbReference type="Gene3D" id="3.40.50.720">
    <property type="entry name" value="NAD(P)-binding Rossmann-like Domain"/>
    <property type="match status" value="1"/>
</dbReference>
<evidence type="ECO:0000256" key="6">
    <source>
        <dbReference type="ARBA" id="ARBA00047561"/>
    </source>
</evidence>
<dbReference type="InterPro" id="IPR036291">
    <property type="entry name" value="NAD(P)-bd_dom_sf"/>
</dbReference>
<dbReference type="InterPro" id="IPR006367">
    <property type="entry name" value="Sirohaem_synthase_N"/>
</dbReference>
<keyword evidence="8" id="KW-1185">Reference proteome</keyword>
<evidence type="ECO:0000256" key="4">
    <source>
        <dbReference type="ARBA" id="ARBA00023027"/>
    </source>
</evidence>
<keyword evidence="3" id="KW-0560">Oxidoreductase</keyword>
<comment type="catalytic activity">
    <reaction evidence="6">
        <text>precorrin-2 + NAD(+) = sirohydrochlorin + NADH + 2 H(+)</text>
        <dbReference type="Rhea" id="RHEA:15613"/>
        <dbReference type="ChEBI" id="CHEBI:15378"/>
        <dbReference type="ChEBI" id="CHEBI:57540"/>
        <dbReference type="ChEBI" id="CHEBI:57945"/>
        <dbReference type="ChEBI" id="CHEBI:58351"/>
        <dbReference type="ChEBI" id="CHEBI:58827"/>
        <dbReference type="EC" id="1.3.1.76"/>
    </reaction>
</comment>
<evidence type="ECO:0000256" key="5">
    <source>
        <dbReference type="ARBA" id="ARBA00023244"/>
    </source>
</evidence>
<name>A0ABW1ITI3_9BACL</name>
<keyword evidence="5" id="KW-0627">Porphyrin biosynthesis</keyword>
<protein>
    <recommendedName>
        <fullName evidence="2">precorrin-2 dehydrogenase</fullName>
        <ecNumber evidence="2">1.3.1.76</ecNumber>
    </recommendedName>
</protein>
<dbReference type="SUPFAM" id="SSF75615">
    <property type="entry name" value="Siroheme synthase middle domains-like"/>
    <property type="match status" value="1"/>
</dbReference>
<dbReference type="PANTHER" id="PTHR35330:SF1">
    <property type="entry name" value="SIROHEME BIOSYNTHESIS PROTEIN MET8"/>
    <property type="match status" value="1"/>
</dbReference>
<reference evidence="8" key="1">
    <citation type="journal article" date="2019" name="Int. J. Syst. Evol. Microbiol.">
        <title>The Global Catalogue of Microorganisms (GCM) 10K type strain sequencing project: providing services to taxonomists for standard genome sequencing and annotation.</title>
        <authorList>
            <consortium name="The Broad Institute Genomics Platform"/>
            <consortium name="The Broad Institute Genome Sequencing Center for Infectious Disease"/>
            <person name="Wu L."/>
            <person name="Ma J."/>
        </authorList>
    </citation>
    <scope>NUCLEOTIDE SEQUENCE [LARGE SCALE GENOMIC DNA]</scope>
    <source>
        <strain evidence="8">CCM 8749</strain>
    </source>
</reference>
<evidence type="ECO:0000313" key="7">
    <source>
        <dbReference type="EMBL" id="MFC5988442.1"/>
    </source>
</evidence>
<dbReference type="EMBL" id="JBHSQV010000181">
    <property type="protein sequence ID" value="MFC5988442.1"/>
    <property type="molecule type" value="Genomic_DNA"/>
</dbReference>
<accession>A0ABW1ITI3</accession>
<dbReference type="PANTHER" id="PTHR35330">
    <property type="entry name" value="SIROHEME BIOSYNTHESIS PROTEIN MET8"/>
    <property type="match status" value="1"/>
</dbReference>
<keyword evidence="4" id="KW-0520">NAD</keyword>
<gene>
    <name evidence="7" type="ORF">ACFPXP_18725</name>
</gene>
<dbReference type="Pfam" id="PF13241">
    <property type="entry name" value="NAD_binding_7"/>
    <property type="match status" value="1"/>
</dbReference>
<dbReference type="RefSeq" id="WP_379895913.1">
    <property type="nucleotide sequence ID" value="NZ_CBCSCT010000014.1"/>
</dbReference>
<comment type="pathway">
    <text evidence="1">Porphyrin-containing compound metabolism; siroheme biosynthesis; sirohydrochlorin from precorrin-2: step 1/1.</text>
</comment>
<sequence length="214" mass="24303">MEGGMPYYAVMLDMTDKHCLIVGAGAVSERKTQQLLNCGAKITVVSPTTTERFEHWLESRQITIRRKRYSADDLQAGMIVFACTNDKAVNSQICADAKQKGLWVNAADQFEQGDFIVPAQVLRGKLHMAVSTAGASPALTKRVAAEIQERYGIEYEAYTHLLHEFRETVLLQVTDAKRRQKLLKKAAEDHRLLDWIRADRREEARKLCFSFLQD</sequence>